<keyword evidence="5" id="KW-1133">Transmembrane helix</keyword>
<keyword evidence="3" id="KW-0807">Transducer</keyword>
<gene>
    <name evidence="7" type="ORF">ACFQ3W_03180</name>
</gene>
<feature type="transmembrane region" description="Helical" evidence="5">
    <location>
        <begin position="65"/>
        <end position="83"/>
    </location>
</feature>
<dbReference type="EMBL" id="JBHTLM010000002">
    <property type="protein sequence ID" value="MFD1175303.1"/>
    <property type="molecule type" value="Genomic_DNA"/>
</dbReference>
<dbReference type="PROSITE" id="PS50111">
    <property type="entry name" value="CHEMOTAXIS_TRANSDUC_2"/>
    <property type="match status" value="1"/>
</dbReference>
<feature type="domain" description="Methyl-accepting transducer" evidence="6">
    <location>
        <begin position="208"/>
        <end position="444"/>
    </location>
</feature>
<dbReference type="Proteomes" id="UP001597262">
    <property type="component" value="Unassembled WGS sequence"/>
</dbReference>
<keyword evidence="5" id="KW-0472">Membrane</keyword>
<feature type="compositionally biased region" description="Basic and acidic residues" evidence="4">
    <location>
        <begin position="495"/>
        <end position="506"/>
    </location>
</feature>
<name>A0ABW3RS54_9BACL</name>
<organism evidence="7 8">
    <name type="scientific">Paenibacillus puldeungensis</name>
    <dbReference type="NCBI Taxonomy" id="696536"/>
    <lineage>
        <taxon>Bacteria</taxon>
        <taxon>Bacillati</taxon>
        <taxon>Bacillota</taxon>
        <taxon>Bacilli</taxon>
        <taxon>Bacillales</taxon>
        <taxon>Paenibacillaceae</taxon>
        <taxon>Paenibacillus</taxon>
    </lineage>
</organism>
<evidence type="ECO:0000256" key="4">
    <source>
        <dbReference type="SAM" id="MobiDB-lite"/>
    </source>
</evidence>
<dbReference type="SMART" id="SM00283">
    <property type="entry name" value="MA"/>
    <property type="match status" value="1"/>
</dbReference>
<evidence type="ECO:0000256" key="5">
    <source>
        <dbReference type="SAM" id="Phobius"/>
    </source>
</evidence>
<sequence length="513" mass="56540">MENNSILQRRNKMFVKIIWAMVVLGVLTDVMIGADSSVLITLLVVGGVCCSIATYMTYANKGSNYVMFVIPIIISLLTFLLIYSDPDPLVSTYLLVYVNVGLMTLYANYKPIVFSGILGLVLTTYFFSVPFYHDKLFPREPLSYLLLYLCFMTVALAFSARFSERLQKEVLEKQQSTEAAKRRGDELLAHLQSSLEVLGRLSTQLRDNVNITGRISKEITVTFGSVSATMEKQTEGLQETTKSVHEVNHVVGETASISAQLQQLSDEMLQNTEAAGQRMVSLSAHIDNLQQIISQTVEQMQRLRDQNEQVGQIVETIHGISTQTNLLAMNAAIEAAHAGEHGRGFAVVSSEIRKLAETSQQSTDQINRILADVIGQINSVAEQISLGSTAIGTGKVEATQAQGFVEKVANSAQVVNQQSTQVDRSVQQMQEKYSSIMEEILALAEGTEHNMSSAEEILAGIEAQDSKIHEIVQHYKDLDHLILTLSSSSSQGQDGPKEQEQAEQMRKQLSPGL</sequence>
<feature type="transmembrane region" description="Helical" evidence="5">
    <location>
        <begin position="13"/>
        <end position="32"/>
    </location>
</feature>
<evidence type="ECO:0000256" key="2">
    <source>
        <dbReference type="ARBA" id="ARBA00029447"/>
    </source>
</evidence>
<dbReference type="RefSeq" id="WP_379316540.1">
    <property type="nucleotide sequence ID" value="NZ_JBHTLM010000002.1"/>
</dbReference>
<keyword evidence="5" id="KW-0812">Transmembrane</keyword>
<dbReference type="Gene3D" id="1.10.287.950">
    <property type="entry name" value="Methyl-accepting chemotaxis protein"/>
    <property type="match status" value="1"/>
</dbReference>
<dbReference type="InterPro" id="IPR004089">
    <property type="entry name" value="MCPsignal_dom"/>
</dbReference>
<dbReference type="SUPFAM" id="SSF58104">
    <property type="entry name" value="Methyl-accepting chemotaxis protein (MCP) signaling domain"/>
    <property type="match status" value="1"/>
</dbReference>
<evidence type="ECO:0000313" key="8">
    <source>
        <dbReference type="Proteomes" id="UP001597262"/>
    </source>
</evidence>
<keyword evidence="1" id="KW-0145">Chemotaxis</keyword>
<dbReference type="PANTHER" id="PTHR43531">
    <property type="entry name" value="PROTEIN ICFG"/>
    <property type="match status" value="1"/>
</dbReference>
<evidence type="ECO:0000259" key="6">
    <source>
        <dbReference type="PROSITE" id="PS50111"/>
    </source>
</evidence>
<reference evidence="8" key="1">
    <citation type="journal article" date="2019" name="Int. J. Syst. Evol. Microbiol.">
        <title>The Global Catalogue of Microorganisms (GCM) 10K type strain sequencing project: providing services to taxonomists for standard genome sequencing and annotation.</title>
        <authorList>
            <consortium name="The Broad Institute Genomics Platform"/>
            <consortium name="The Broad Institute Genome Sequencing Center for Infectious Disease"/>
            <person name="Wu L."/>
            <person name="Ma J."/>
        </authorList>
    </citation>
    <scope>NUCLEOTIDE SEQUENCE [LARGE SCALE GENOMIC DNA]</scope>
    <source>
        <strain evidence="8">CCUG 59189</strain>
    </source>
</reference>
<protein>
    <submittedName>
        <fullName evidence="7">Methyl-accepting chemotaxis protein</fullName>
    </submittedName>
</protein>
<feature type="transmembrane region" description="Helical" evidence="5">
    <location>
        <begin position="144"/>
        <end position="163"/>
    </location>
</feature>
<dbReference type="Pfam" id="PF00015">
    <property type="entry name" value="MCPsignal"/>
    <property type="match status" value="1"/>
</dbReference>
<feature type="transmembrane region" description="Helical" evidence="5">
    <location>
        <begin position="112"/>
        <end position="132"/>
    </location>
</feature>
<evidence type="ECO:0000256" key="3">
    <source>
        <dbReference type="PROSITE-ProRule" id="PRU00284"/>
    </source>
</evidence>
<feature type="transmembrane region" description="Helical" evidence="5">
    <location>
        <begin position="38"/>
        <end position="58"/>
    </location>
</feature>
<evidence type="ECO:0000256" key="1">
    <source>
        <dbReference type="ARBA" id="ARBA00022500"/>
    </source>
</evidence>
<feature type="region of interest" description="Disordered" evidence="4">
    <location>
        <begin position="486"/>
        <end position="513"/>
    </location>
</feature>
<accession>A0ABW3RS54</accession>
<keyword evidence="8" id="KW-1185">Reference proteome</keyword>
<proteinExistence type="inferred from homology"/>
<dbReference type="InterPro" id="IPR051310">
    <property type="entry name" value="MCP_chemotaxis"/>
</dbReference>
<evidence type="ECO:0000313" key="7">
    <source>
        <dbReference type="EMBL" id="MFD1175303.1"/>
    </source>
</evidence>
<comment type="caution">
    <text evidence="7">The sequence shown here is derived from an EMBL/GenBank/DDBJ whole genome shotgun (WGS) entry which is preliminary data.</text>
</comment>
<comment type="similarity">
    <text evidence="2">Belongs to the methyl-accepting chemotaxis (MCP) protein family.</text>
</comment>
<dbReference type="PANTHER" id="PTHR43531:SF11">
    <property type="entry name" value="METHYL-ACCEPTING CHEMOTAXIS PROTEIN 3"/>
    <property type="match status" value="1"/>
</dbReference>